<dbReference type="AlphaFoldDB" id="A0A238H6S8"/>
<organism evidence="1 2">
    <name type="scientific">Burkholderia singularis</name>
    <dbReference type="NCBI Taxonomy" id="1503053"/>
    <lineage>
        <taxon>Bacteria</taxon>
        <taxon>Pseudomonadati</taxon>
        <taxon>Pseudomonadota</taxon>
        <taxon>Betaproteobacteria</taxon>
        <taxon>Burkholderiales</taxon>
        <taxon>Burkholderiaceae</taxon>
        <taxon>Burkholderia</taxon>
        <taxon>pseudomallei group</taxon>
    </lineage>
</organism>
<gene>
    <name evidence="1" type="ORF">BSIN_0413</name>
</gene>
<dbReference type="Proteomes" id="UP000198460">
    <property type="component" value="Unassembled WGS sequence"/>
</dbReference>
<protein>
    <submittedName>
        <fullName evidence="1">Uncharacterized protein</fullName>
    </submittedName>
</protein>
<dbReference type="EMBL" id="FXAN01000061">
    <property type="protein sequence ID" value="SMG00763.1"/>
    <property type="molecule type" value="Genomic_DNA"/>
</dbReference>
<proteinExistence type="predicted"/>
<evidence type="ECO:0000313" key="2">
    <source>
        <dbReference type="Proteomes" id="UP000198460"/>
    </source>
</evidence>
<accession>A0A238H6S8</accession>
<sequence>MGEPNRCGFSTIEPVEPVASGSPLSWANFNARIAMPAAIAGIFHILEA</sequence>
<evidence type="ECO:0000313" key="1">
    <source>
        <dbReference type="EMBL" id="SMG00763.1"/>
    </source>
</evidence>
<reference evidence="1 2" key="1">
    <citation type="submission" date="2017-04" db="EMBL/GenBank/DDBJ databases">
        <authorList>
            <person name="Afonso C.L."/>
            <person name="Miller P.J."/>
            <person name="Scott M.A."/>
            <person name="Spackman E."/>
            <person name="Goraichik I."/>
            <person name="Dimitrov K.M."/>
            <person name="Suarez D.L."/>
            <person name="Swayne D.E."/>
        </authorList>
    </citation>
    <scope>NUCLEOTIDE SEQUENCE [LARGE SCALE GENOMIC DNA]</scope>
    <source>
        <strain evidence="1">LMG 28154</strain>
    </source>
</reference>
<name>A0A238H6S8_9BURK</name>